<evidence type="ECO:0000313" key="1">
    <source>
        <dbReference type="EMBL" id="QDV57031.1"/>
    </source>
</evidence>
<accession>A0A518IVB4</accession>
<name>A0A518IVB4_9BACT</name>
<proteinExistence type="predicted"/>
<keyword evidence="2" id="KW-1185">Reference proteome</keyword>
<dbReference type="EMBL" id="CP036318">
    <property type="protein sequence ID" value="QDV57031.1"/>
    <property type="molecule type" value="Genomic_DNA"/>
</dbReference>
<evidence type="ECO:0000313" key="2">
    <source>
        <dbReference type="Proteomes" id="UP000316770"/>
    </source>
</evidence>
<dbReference type="Proteomes" id="UP000316770">
    <property type="component" value="Chromosome"/>
</dbReference>
<sequence>MNRLTWGELARGSVGCENLIFSAAWLKQTATFPFPNFGSR</sequence>
<protein>
    <submittedName>
        <fullName evidence="1">Uncharacterized protein</fullName>
    </submittedName>
</protein>
<reference evidence="1 2" key="1">
    <citation type="submission" date="2019-02" db="EMBL/GenBank/DDBJ databases">
        <title>Deep-cultivation of Planctomycetes and their phenomic and genomic characterization uncovers novel biology.</title>
        <authorList>
            <person name="Wiegand S."/>
            <person name="Jogler M."/>
            <person name="Boedeker C."/>
            <person name="Pinto D."/>
            <person name="Vollmers J."/>
            <person name="Rivas-Marin E."/>
            <person name="Kohn T."/>
            <person name="Peeters S.H."/>
            <person name="Heuer A."/>
            <person name="Rast P."/>
            <person name="Oberbeckmann S."/>
            <person name="Bunk B."/>
            <person name="Jeske O."/>
            <person name="Meyerdierks A."/>
            <person name="Storesund J.E."/>
            <person name="Kallscheuer N."/>
            <person name="Luecker S."/>
            <person name="Lage O.M."/>
            <person name="Pohl T."/>
            <person name="Merkel B.J."/>
            <person name="Hornburger P."/>
            <person name="Mueller R.-W."/>
            <person name="Bruemmer F."/>
            <person name="Labrenz M."/>
            <person name="Spormann A.M."/>
            <person name="Op den Camp H."/>
            <person name="Overmann J."/>
            <person name="Amann R."/>
            <person name="Jetten M.S.M."/>
            <person name="Mascher T."/>
            <person name="Medema M.H."/>
            <person name="Devos D.P."/>
            <person name="Kaster A.-K."/>
            <person name="Ovreas L."/>
            <person name="Rohde M."/>
            <person name="Galperin M.Y."/>
            <person name="Jogler C."/>
        </authorList>
    </citation>
    <scope>NUCLEOTIDE SEQUENCE [LARGE SCALE GENOMIC DNA]</scope>
    <source>
        <strain evidence="1 2">Mal33</strain>
    </source>
</reference>
<organism evidence="1 2">
    <name type="scientific">Rosistilla oblonga</name>
    <dbReference type="NCBI Taxonomy" id="2527990"/>
    <lineage>
        <taxon>Bacteria</taxon>
        <taxon>Pseudomonadati</taxon>
        <taxon>Planctomycetota</taxon>
        <taxon>Planctomycetia</taxon>
        <taxon>Pirellulales</taxon>
        <taxon>Pirellulaceae</taxon>
        <taxon>Rosistilla</taxon>
    </lineage>
</organism>
<dbReference type="AlphaFoldDB" id="A0A518IVB4"/>
<gene>
    <name evidence="1" type="ORF">Mal33_30320</name>
</gene>